<dbReference type="Pfam" id="PF13302">
    <property type="entry name" value="Acetyltransf_3"/>
    <property type="match status" value="1"/>
</dbReference>
<dbReference type="PANTHER" id="PTHR43415">
    <property type="entry name" value="SPERMIDINE N(1)-ACETYLTRANSFERASE"/>
    <property type="match status" value="1"/>
</dbReference>
<dbReference type="RefSeq" id="WP_090042817.1">
    <property type="nucleotide sequence ID" value="NZ_FOKI01000040.1"/>
</dbReference>
<feature type="domain" description="N-acetyltransferase" evidence="1">
    <location>
        <begin position="27"/>
        <end position="160"/>
    </location>
</feature>
<keyword evidence="2" id="KW-0808">Transferase</keyword>
<protein>
    <submittedName>
        <fullName evidence="2">Protein N-acetyltransferase, RimJ/RimL family</fullName>
    </submittedName>
</protein>
<dbReference type="STRING" id="84698.SAMN04488528_104023"/>
<dbReference type="GO" id="GO:0016747">
    <property type="term" value="F:acyltransferase activity, transferring groups other than amino-acyl groups"/>
    <property type="evidence" value="ECO:0007669"/>
    <property type="project" value="InterPro"/>
</dbReference>
<evidence type="ECO:0000313" key="3">
    <source>
        <dbReference type="Proteomes" id="UP000198619"/>
    </source>
</evidence>
<reference evidence="2 3" key="1">
    <citation type="submission" date="2016-10" db="EMBL/GenBank/DDBJ databases">
        <authorList>
            <person name="de Groot N.N."/>
        </authorList>
    </citation>
    <scope>NUCLEOTIDE SEQUENCE [LARGE SCALE GENOMIC DNA]</scope>
    <source>
        <strain evidence="2 3">DSM 12271</strain>
    </source>
</reference>
<dbReference type="InterPro" id="IPR000182">
    <property type="entry name" value="GNAT_dom"/>
</dbReference>
<accession>A0A1I1AR90</accession>
<dbReference type="InterPro" id="IPR016181">
    <property type="entry name" value="Acyl_CoA_acyltransferase"/>
</dbReference>
<dbReference type="OrthoDB" id="9795206at2"/>
<evidence type="ECO:0000259" key="1">
    <source>
        <dbReference type="PROSITE" id="PS51186"/>
    </source>
</evidence>
<proteinExistence type="predicted"/>
<dbReference type="Gene3D" id="3.40.630.30">
    <property type="match status" value="1"/>
</dbReference>
<dbReference type="EMBL" id="FOKI01000040">
    <property type="protein sequence ID" value="SFB39008.1"/>
    <property type="molecule type" value="Genomic_DNA"/>
</dbReference>
<dbReference type="SUPFAM" id="SSF55729">
    <property type="entry name" value="Acyl-CoA N-acyltransferases (Nat)"/>
    <property type="match status" value="1"/>
</dbReference>
<dbReference type="Proteomes" id="UP000198619">
    <property type="component" value="Unassembled WGS sequence"/>
</dbReference>
<dbReference type="PANTHER" id="PTHR43415:SF3">
    <property type="entry name" value="GNAT-FAMILY ACETYLTRANSFERASE"/>
    <property type="match status" value="1"/>
</dbReference>
<name>A0A1I1AR90_9CLOT</name>
<dbReference type="AlphaFoldDB" id="A0A1I1AR90"/>
<evidence type="ECO:0000313" key="2">
    <source>
        <dbReference type="EMBL" id="SFB39008.1"/>
    </source>
</evidence>
<keyword evidence="3" id="KW-1185">Reference proteome</keyword>
<gene>
    <name evidence="2" type="ORF">SAMN04488528_104023</name>
</gene>
<dbReference type="PROSITE" id="PS51186">
    <property type="entry name" value="GNAT"/>
    <property type="match status" value="1"/>
</dbReference>
<sequence length="167" mass="19175">MKLDVSLRQEVYRADAFKIIQWLNDEEVTRYLNEDKNASRNIEKVINTVNMPILTHLFNNNSSFYIIKNDDSSIGFVRLIQKGSDAEIVIAIGEKDLWGLGAGKAAILESLKQAFFNWRVNSVVAKIRVENTRSRNAFKGIGFRETKKLDKEIKYSLTINEFLKMVA</sequence>
<organism evidence="2 3">
    <name type="scientific">Clostridium frigidicarnis</name>
    <dbReference type="NCBI Taxonomy" id="84698"/>
    <lineage>
        <taxon>Bacteria</taxon>
        <taxon>Bacillati</taxon>
        <taxon>Bacillota</taxon>
        <taxon>Clostridia</taxon>
        <taxon>Eubacteriales</taxon>
        <taxon>Clostridiaceae</taxon>
        <taxon>Clostridium</taxon>
    </lineage>
</organism>